<evidence type="ECO:0000313" key="3">
    <source>
        <dbReference type="Proteomes" id="UP000294555"/>
    </source>
</evidence>
<reference evidence="2 3" key="1">
    <citation type="submission" date="2019-02" db="EMBL/GenBank/DDBJ databases">
        <title>Investigation of anaerobic lignin degradation for improved lignocellulosic biofuels.</title>
        <authorList>
            <person name="Deangelis K."/>
        </authorList>
    </citation>
    <scope>NUCLEOTIDE SEQUENCE [LARGE SCALE GENOMIC DNA]</scope>
    <source>
        <strain evidence="2 3">159R</strain>
    </source>
</reference>
<dbReference type="RefSeq" id="WP_132923765.1">
    <property type="nucleotide sequence ID" value="NZ_SJOI01000001.1"/>
</dbReference>
<dbReference type="GO" id="GO:0016788">
    <property type="term" value="F:hydrolase activity, acting on ester bonds"/>
    <property type="evidence" value="ECO:0007669"/>
    <property type="project" value="InterPro"/>
</dbReference>
<dbReference type="GO" id="GO:0005737">
    <property type="term" value="C:cytoplasm"/>
    <property type="evidence" value="ECO:0007669"/>
    <property type="project" value="InterPro"/>
</dbReference>
<dbReference type="GO" id="GO:0016070">
    <property type="term" value="P:RNA metabolic process"/>
    <property type="evidence" value="ECO:0007669"/>
    <property type="project" value="InterPro"/>
</dbReference>
<gene>
    <name evidence="2" type="ORF">EZJ58_3181</name>
</gene>
<dbReference type="Proteomes" id="UP000294555">
    <property type="component" value="Unassembled WGS sequence"/>
</dbReference>
<feature type="domain" description="Toxin SymE-like" evidence="1">
    <location>
        <begin position="17"/>
        <end position="62"/>
    </location>
</feature>
<proteinExistence type="predicted"/>
<organism evidence="2 3">
    <name type="scientific">Sodalis ligni</name>
    <dbReference type="NCBI Taxonomy" id="2697027"/>
    <lineage>
        <taxon>Bacteria</taxon>
        <taxon>Pseudomonadati</taxon>
        <taxon>Pseudomonadota</taxon>
        <taxon>Gammaproteobacteria</taxon>
        <taxon>Enterobacterales</taxon>
        <taxon>Bruguierivoracaceae</taxon>
        <taxon>Sodalis</taxon>
    </lineage>
</organism>
<dbReference type="EMBL" id="SJOI01000001">
    <property type="protein sequence ID" value="TCL05027.1"/>
    <property type="molecule type" value="Genomic_DNA"/>
</dbReference>
<name>A0A4R1NDS5_9GAMM</name>
<dbReference type="GO" id="GO:0003723">
    <property type="term" value="F:RNA binding"/>
    <property type="evidence" value="ECO:0007669"/>
    <property type="project" value="InterPro"/>
</dbReference>
<protein>
    <submittedName>
        <fullName evidence="2">Type I toxin-antitoxin system toxin SymE</fullName>
    </submittedName>
</protein>
<evidence type="ECO:0000313" key="2">
    <source>
        <dbReference type="EMBL" id="TCL05027.1"/>
    </source>
</evidence>
<dbReference type="AlphaFoldDB" id="A0A4R1NDS5"/>
<dbReference type="Pfam" id="PF08845">
    <property type="entry name" value="SymE_toxin"/>
    <property type="match status" value="1"/>
</dbReference>
<sequence length="107" mass="11983">MANQYDTSEPVISQALRQSVVGYAPDAYRYPQVKLKGKWLQQAGFLTGMSLVVRVMEGCLVIPTQSDSRLNEVLQQSDRLSAQSRQELEQVIQGLVLREKLTEGSRA</sequence>
<evidence type="ECO:0000259" key="1">
    <source>
        <dbReference type="Pfam" id="PF08845"/>
    </source>
</evidence>
<accession>A0A4R1NDS5</accession>
<dbReference type="OrthoDB" id="6053337at2"/>
<comment type="caution">
    <text evidence="2">The sequence shown here is derived from an EMBL/GenBank/DDBJ whole genome shotgun (WGS) entry which is preliminary data.</text>
</comment>
<dbReference type="InterPro" id="IPR014944">
    <property type="entry name" value="Toxin_SymE-like"/>
</dbReference>
<keyword evidence="3" id="KW-1185">Reference proteome</keyword>